<keyword evidence="3" id="KW-1185">Reference proteome</keyword>
<gene>
    <name evidence="2" type="ORF">BO71DRAFT_435883</name>
</gene>
<dbReference type="Gene3D" id="3.40.50.720">
    <property type="entry name" value="NAD(P)-binding Rossmann-like Domain"/>
    <property type="match status" value="1"/>
</dbReference>
<dbReference type="VEuPathDB" id="FungiDB:BO71DRAFT_435883"/>
<name>A0A319CSK0_9EURO</name>
<dbReference type="SUPFAM" id="SSF51735">
    <property type="entry name" value="NAD(P)-binding Rossmann-fold domains"/>
    <property type="match status" value="1"/>
</dbReference>
<proteinExistence type="predicted"/>
<evidence type="ECO:0000313" key="2">
    <source>
        <dbReference type="EMBL" id="PYH88316.1"/>
    </source>
</evidence>
<accession>A0A319CSK0</accession>
<evidence type="ECO:0000259" key="1">
    <source>
        <dbReference type="Pfam" id="PF03807"/>
    </source>
</evidence>
<dbReference type="AlphaFoldDB" id="A0A319CSK0"/>
<dbReference type="Pfam" id="PF03807">
    <property type="entry name" value="F420_oxidored"/>
    <property type="match status" value="1"/>
</dbReference>
<dbReference type="EMBL" id="KZ826106">
    <property type="protein sequence ID" value="PYH88316.1"/>
    <property type="molecule type" value="Genomic_DNA"/>
</dbReference>
<dbReference type="Proteomes" id="UP000247810">
    <property type="component" value="Unassembled WGS sequence"/>
</dbReference>
<organism evidence="2 3">
    <name type="scientific">Aspergillus ellipticus CBS 707.79</name>
    <dbReference type="NCBI Taxonomy" id="1448320"/>
    <lineage>
        <taxon>Eukaryota</taxon>
        <taxon>Fungi</taxon>
        <taxon>Dikarya</taxon>
        <taxon>Ascomycota</taxon>
        <taxon>Pezizomycotina</taxon>
        <taxon>Eurotiomycetes</taxon>
        <taxon>Eurotiomycetidae</taxon>
        <taxon>Eurotiales</taxon>
        <taxon>Aspergillaceae</taxon>
        <taxon>Aspergillus</taxon>
        <taxon>Aspergillus subgen. Circumdati</taxon>
    </lineage>
</organism>
<dbReference type="InterPro" id="IPR028939">
    <property type="entry name" value="P5C_Rdtase_cat_N"/>
</dbReference>
<sequence>MSSPESTLSIIGCGNMGTAILDGLLSTTSTSSTTTPLPTTYIATVKTQPSLQTLQAHFATHLPPTTASNTLTLLTGPTSTTTAIQNSNTIILAIPPPEIPSFLATPDLPALLAGKLLISIAAGWIRIHLPNPNPALLL</sequence>
<dbReference type="InterPro" id="IPR036291">
    <property type="entry name" value="NAD(P)-bd_dom_sf"/>
</dbReference>
<protein>
    <recommendedName>
        <fullName evidence="1">Pyrroline-5-carboxylate reductase catalytic N-terminal domain-containing protein</fullName>
    </recommendedName>
</protein>
<dbReference type="OrthoDB" id="10263291at2759"/>
<evidence type="ECO:0000313" key="3">
    <source>
        <dbReference type="Proteomes" id="UP000247810"/>
    </source>
</evidence>
<feature type="domain" description="Pyrroline-5-carboxylate reductase catalytic N-terminal" evidence="1">
    <location>
        <begin position="8"/>
        <end position="123"/>
    </location>
</feature>
<reference evidence="2 3" key="1">
    <citation type="submission" date="2018-02" db="EMBL/GenBank/DDBJ databases">
        <title>The genomes of Aspergillus section Nigri reveals drivers in fungal speciation.</title>
        <authorList>
            <consortium name="DOE Joint Genome Institute"/>
            <person name="Vesth T.C."/>
            <person name="Nybo J."/>
            <person name="Theobald S."/>
            <person name="Brandl J."/>
            <person name="Frisvad J.C."/>
            <person name="Nielsen K.F."/>
            <person name="Lyhne E.K."/>
            <person name="Kogle M.E."/>
            <person name="Kuo A."/>
            <person name="Riley R."/>
            <person name="Clum A."/>
            <person name="Nolan M."/>
            <person name="Lipzen A."/>
            <person name="Salamov A."/>
            <person name="Henrissat B."/>
            <person name="Wiebenga A."/>
            <person name="De vries R.P."/>
            <person name="Grigoriev I.V."/>
            <person name="Mortensen U.H."/>
            <person name="Andersen M.R."/>
            <person name="Baker S.E."/>
        </authorList>
    </citation>
    <scope>NUCLEOTIDE SEQUENCE [LARGE SCALE GENOMIC DNA]</scope>
    <source>
        <strain evidence="2 3">CBS 707.79</strain>
    </source>
</reference>
<dbReference type="STRING" id="1448320.A0A319CSK0"/>